<organism evidence="1 2">
    <name type="scientific">Hydrobacter penzbergensis</name>
    <dbReference type="NCBI Taxonomy" id="1235997"/>
    <lineage>
        <taxon>Bacteria</taxon>
        <taxon>Pseudomonadati</taxon>
        <taxon>Bacteroidota</taxon>
        <taxon>Chitinophagia</taxon>
        <taxon>Chitinophagales</taxon>
        <taxon>Chitinophagaceae</taxon>
        <taxon>Hydrobacter</taxon>
    </lineage>
</organism>
<sequence>MLDGYQLNHAQTVGTFDGILNTNSYYEKVFYVPSFPNGTSNLAVDVILGNTSFLGNIELEVTGGYEYQNTIGKLTKLFAVGFNPGNTVFTNESRTSEAMGSTPDNIAIGEVEWDTVNTRYRIPISHLVTTQNSYTVKVRLFGHNGTAANIKTYLGISGQYNRAVLARNIVNYNAPLGIGTKNPQGKLEIGSFSTSQGLILNYGNAVGQISAIDLKANGITNGFIGMQMVDNANGDLWLGSSAGKSMTIYRNGNIGVGTDAPSEKLSVNGNIKTRKLYVTQTAWPDYVFDSSYELTPLAAVGQFIKQYKHLPEIPSAKEIKEKGISVGDNQSLLLKKIEELTLYLLQQDEKIKCLEKQVNRLQN</sequence>
<gene>
    <name evidence="1" type="ORF">SAMN05444410_11964</name>
</gene>
<reference evidence="1 2" key="1">
    <citation type="submission" date="2016-10" db="EMBL/GenBank/DDBJ databases">
        <authorList>
            <person name="Varghese N."/>
            <person name="Submissions S."/>
        </authorList>
    </citation>
    <scope>NUCLEOTIDE SEQUENCE [LARGE SCALE GENOMIC DNA]</scope>
    <source>
        <strain evidence="1 2">DSM 25353</strain>
    </source>
</reference>
<protein>
    <recommendedName>
        <fullName evidence="3">Peptidase S74 domain-containing protein</fullName>
    </recommendedName>
</protein>
<dbReference type="EMBL" id="FNNO01000019">
    <property type="protein sequence ID" value="SDX54931.1"/>
    <property type="molecule type" value="Genomic_DNA"/>
</dbReference>
<dbReference type="AlphaFoldDB" id="A0A8X8II63"/>
<evidence type="ECO:0008006" key="3">
    <source>
        <dbReference type="Google" id="ProtNLM"/>
    </source>
</evidence>
<accession>A0A8X8II63</accession>
<keyword evidence="2" id="KW-1185">Reference proteome</keyword>
<proteinExistence type="predicted"/>
<name>A0A8X8II63_9BACT</name>
<evidence type="ECO:0000313" key="2">
    <source>
        <dbReference type="Proteomes" id="UP000198711"/>
    </source>
</evidence>
<dbReference type="Proteomes" id="UP000198711">
    <property type="component" value="Unassembled WGS sequence"/>
</dbReference>
<comment type="caution">
    <text evidence="1">The sequence shown here is derived from an EMBL/GenBank/DDBJ whole genome shotgun (WGS) entry which is preliminary data.</text>
</comment>
<evidence type="ECO:0000313" key="1">
    <source>
        <dbReference type="EMBL" id="SDX54931.1"/>
    </source>
</evidence>